<name>A0A927AWM0_9BACT</name>
<gene>
    <name evidence="1" type="ORF">IC229_34580</name>
</gene>
<evidence type="ECO:0008006" key="3">
    <source>
        <dbReference type="Google" id="ProtNLM"/>
    </source>
</evidence>
<evidence type="ECO:0000313" key="1">
    <source>
        <dbReference type="EMBL" id="MBD2705780.1"/>
    </source>
</evidence>
<reference evidence="1" key="1">
    <citation type="submission" date="2020-09" db="EMBL/GenBank/DDBJ databases">
        <authorList>
            <person name="Kim M.K."/>
        </authorList>
    </citation>
    <scope>NUCLEOTIDE SEQUENCE</scope>
    <source>
        <strain evidence="1">BT702</strain>
    </source>
</reference>
<dbReference type="Proteomes" id="UP000598820">
    <property type="component" value="Unassembled WGS sequence"/>
</dbReference>
<accession>A0A927AWM0</accession>
<dbReference type="EMBL" id="JACWZY010000071">
    <property type="protein sequence ID" value="MBD2705780.1"/>
    <property type="molecule type" value="Genomic_DNA"/>
</dbReference>
<dbReference type="RefSeq" id="WP_190893533.1">
    <property type="nucleotide sequence ID" value="NZ_JACWZY010000071.1"/>
</dbReference>
<keyword evidence="2" id="KW-1185">Reference proteome</keyword>
<dbReference type="AlphaFoldDB" id="A0A927AWM0"/>
<protein>
    <recommendedName>
        <fullName evidence="3">RNA polymerase sigma factor 70 region 4 type 2 domain-containing protein</fullName>
    </recommendedName>
</protein>
<evidence type="ECO:0000313" key="2">
    <source>
        <dbReference type="Proteomes" id="UP000598820"/>
    </source>
</evidence>
<organism evidence="1 2">
    <name type="scientific">Spirosoma profusum</name>
    <dbReference type="NCBI Taxonomy" id="2771354"/>
    <lineage>
        <taxon>Bacteria</taxon>
        <taxon>Pseudomonadati</taxon>
        <taxon>Bacteroidota</taxon>
        <taxon>Cytophagia</taxon>
        <taxon>Cytophagales</taxon>
        <taxon>Cytophagaceae</taxon>
        <taxon>Spirosoma</taxon>
    </lineage>
</organism>
<comment type="caution">
    <text evidence="1">The sequence shown here is derived from an EMBL/GenBank/DDBJ whole genome shotgun (WGS) entry which is preliminary data.</text>
</comment>
<proteinExistence type="predicted"/>
<sequence length="75" mass="8606">MIDHYRQPRTACLCADEIEQVSLVRKENAYQEMADYVRPLLSCLPDTYALLLAMELDGVPQKEIAQYLQLDLSTT</sequence>